<comment type="caution">
    <text evidence="1">The sequence shown here is derived from an EMBL/GenBank/DDBJ whole genome shotgun (WGS) entry which is preliminary data.</text>
</comment>
<dbReference type="AlphaFoldDB" id="A0A1Q3A9B9"/>
<evidence type="ECO:0000313" key="1">
    <source>
        <dbReference type="EMBL" id="GAV52302.1"/>
    </source>
</evidence>
<evidence type="ECO:0000313" key="2">
    <source>
        <dbReference type="Proteomes" id="UP000187013"/>
    </source>
</evidence>
<gene>
    <name evidence="1" type="ORF">ZYGR_0AG02930</name>
</gene>
<sequence>MFRNIVPISLISWPTQVARRNIKMTKRFASIFSQILDGSREGFVAITLGVITTLASITFVSPWEVKTFLPAFGKKEQDTIEPGKEPESEGREI</sequence>
<name>A0A1Q3A9B9_ZYGRO</name>
<organism evidence="1 2">
    <name type="scientific">Zygosaccharomyces rouxii</name>
    <dbReference type="NCBI Taxonomy" id="4956"/>
    <lineage>
        <taxon>Eukaryota</taxon>
        <taxon>Fungi</taxon>
        <taxon>Dikarya</taxon>
        <taxon>Ascomycota</taxon>
        <taxon>Saccharomycotina</taxon>
        <taxon>Saccharomycetes</taxon>
        <taxon>Saccharomycetales</taxon>
        <taxon>Saccharomycetaceae</taxon>
        <taxon>Zygosaccharomyces</taxon>
    </lineage>
</organism>
<protein>
    <submittedName>
        <fullName evidence="1">Uncharacterized protein</fullName>
    </submittedName>
</protein>
<reference evidence="1 2" key="1">
    <citation type="submission" date="2016-08" db="EMBL/GenBank/DDBJ databases">
        <title>Draft genome sequence of allopolyploid Zygosaccharomyces rouxii.</title>
        <authorList>
            <person name="Watanabe J."/>
            <person name="Uehara K."/>
            <person name="Mogi Y."/>
            <person name="Tsukioka Y."/>
        </authorList>
    </citation>
    <scope>NUCLEOTIDE SEQUENCE [LARGE SCALE GENOMIC DNA]</scope>
    <source>
        <strain evidence="1 2">NBRC 110957</strain>
    </source>
</reference>
<proteinExistence type="predicted"/>
<dbReference type="EMBL" id="BDGX01000033">
    <property type="protein sequence ID" value="GAV52302.1"/>
    <property type="molecule type" value="Genomic_DNA"/>
</dbReference>
<dbReference type="Proteomes" id="UP000187013">
    <property type="component" value="Unassembled WGS sequence"/>
</dbReference>
<accession>A0A1Q3A9B9</accession>